<organism evidence="6 7">
    <name type="scientific">Terrabacter lapilli</name>
    <dbReference type="NCBI Taxonomy" id="436231"/>
    <lineage>
        <taxon>Bacteria</taxon>
        <taxon>Bacillati</taxon>
        <taxon>Actinomycetota</taxon>
        <taxon>Actinomycetes</taxon>
        <taxon>Micrococcales</taxon>
        <taxon>Intrasporangiaceae</taxon>
        <taxon>Terrabacter</taxon>
    </lineage>
</organism>
<dbReference type="SUPFAM" id="SSF54060">
    <property type="entry name" value="His-Me finger endonucleases"/>
    <property type="match status" value="1"/>
</dbReference>
<evidence type="ECO:0000256" key="4">
    <source>
        <dbReference type="SAM" id="SignalP"/>
    </source>
</evidence>
<gene>
    <name evidence="6" type="ORF">GCM10009817_30420</name>
</gene>
<dbReference type="InterPro" id="IPR045939">
    <property type="entry name" value="YhcR_N"/>
</dbReference>
<evidence type="ECO:0000256" key="3">
    <source>
        <dbReference type="SAM" id="MobiDB-lite"/>
    </source>
</evidence>
<evidence type="ECO:0000256" key="2">
    <source>
        <dbReference type="ARBA" id="ARBA00022801"/>
    </source>
</evidence>
<feature type="chain" id="PRO_5046691384" description="Endonuclease YhcR N-terminal domain-containing protein" evidence="4">
    <location>
        <begin position="28"/>
        <end position="422"/>
    </location>
</feature>
<dbReference type="RefSeq" id="WP_344064303.1">
    <property type="nucleotide sequence ID" value="NZ_BAAAPU010000009.1"/>
</dbReference>
<protein>
    <recommendedName>
        <fullName evidence="5">Endonuclease YhcR N-terminal domain-containing protein</fullName>
    </recommendedName>
</protein>
<dbReference type="PANTHER" id="PTHR33607:SF2">
    <property type="entry name" value="ENDONUCLEASE-1"/>
    <property type="match status" value="1"/>
</dbReference>
<dbReference type="InterPro" id="IPR007346">
    <property type="entry name" value="Endonuclease-I"/>
</dbReference>
<evidence type="ECO:0000259" key="5">
    <source>
        <dbReference type="Pfam" id="PF19886"/>
    </source>
</evidence>
<keyword evidence="4" id="KW-0732">Signal</keyword>
<dbReference type="Proteomes" id="UP001500013">
    <property type="component" value="Unassembled WGS sequence"/>
</dbReference>
<keyword evidence="1" id="KW-0540">Nuclease</keyword>
<keyword evidence="2" id="KW-0378">Hydrolase</keyword>
<keyword evidence="7" id="KW-1185">Reference proteome</keyword>
<proteinExistence type="predicted"/>
<evidence type="ECO:0000313" key="6">
    <source>
        <dbReference type="EMBL" id="GAA1986822.1"/>
    </source>
</evidence>
<sequence length="422" mass="44405">MPVVIARRRLAAVVTGLTVALVPPSVALTAAAGTPASGPPLPRAAAPALVAAAPLTVSQAIGSQDGQSATVRGYVVGQPTGTSTVVRSGFPNDYALAIADSASETSTSRMLYVQVPSAFRSSWGLQSNPSLMGRQLDVTGALSAYFSHPGMTSTTAFAFSGSSTSTSPTSTTSPTSATSTTAPAPTGTTSPYDSTYYASAIGKTGSALHTELHRIISSGATTLTYDQVWTALKDTDQDPNNPNDVIEVYSGRSIAKSDNGGGVDQWNREHVWAKSHGDFGTVNGPGTDVHHLRPEDVTVNSTRGNLDFDNGGSAVAQCTGCRSDGDSFEPRDAVKGDVARMIFYMAVRWDGGDGFADLEPDNLVGNGTAPYIGRISVLKAWNLQDPPDAFEKRRNQVIYDTWQHNRNPFIDHPEWVTAIYGS</sequence>
<feature type="signal peptide" evidence="4">
    <location>
        <begin position="1"/>
        <end position="27"/>
    </location>
</feature>
<dbReference type="Pfam" id="PF04231">
    <property type="entry name" value="Endonuclease_1"/>
    <property type="match status" value="1"/>
</dbReference>
<reference evidence="7" key="1">
    <citation type="journal article" date="2019" name="Int. J. Syst. Evol. Microbiol.">
        <title>The Global Catalogue of Microorganisms (GCM) 10K type strain sequencing project: providing services to taxonomists for standard genome sequencing and annotation.</title>
        <authorList>
            <consortium name="The Broad Institute Genomics Platform"/>
            <consortium name="The Broad Institute Genome Sequencing Center for Infectious Disease"/>
            <person name="Wu L."/>
            <person name="Ma J."/>
        </authorList>
    </citation>
    <scope>NUCLEOTIDE SEQUENCE [LARGE SCALE GENOMIC DNA]</scope>
    <source>
        <strain evidence="7">JCM 15628</strain>
    </source>
</reference>
<accession>A0ABP5DY82</accession>
<evidence type="ECO:0000313" key="7">
    <source>
        <dbReference type="Proteomes" id="UP001500013"/>
    </source>
</evidence>
<feature type="domain" description="Endonuclease YhcR N-terminal" evidence="5">
    <location>
        <begin position="55"/>
        <end position="159"/>
    </location>
</feature>
<evidence type="ECO:0000256" key="1">
    <source>
        <dbReference type="ARBA" id="ARBA00022722"/>
    </source>
</evidence>
<dbReference type="EMBL" id="BAAAPU010000009">
    <property type="protein sequence ID" value="GAA1986822.1"/>
    <property type="molecule type" value="Genomic_DNA"/>
</dbReference>
<name>A0ABP5DY82_9MICO</name>
<dbReference type="Pfam" id="PF19886">
    <property type="entry name" value="DUF6359"/>
    <property type="match status" value="1"/>
</dbReference>
<dbReference type="InterPro" id="IPR044925">
    <property type="entry name" value="His-Me_finger_sf"/>
</dbReference>
<feature type="region of interest" description="Disordered" evidence="3">
    <location>
        <begin position="160"/>
        <end position="191"/>
    </location>
</feature>
<comment type="caution">
    <text evidence="6">The sequence shown here is derived from an EMBL/GenBank/DDBJ whole genome shotgun (WGS) entry which is preliminary data.</text>
</comment>
<dbReference type="PANTHER" id="PTHR33607">
    <property type="entry name" value="ENDONUCLEASE-1"/>
    <property type="match status" value="1"/>
</dbReference>